<dbReference type="VEuPathDB" id="FungiDB:TREMEDRAFT_61311"/>
<feature type="compositionally biased region" description="Acidic residues" evidence="1">
    <location>
        <begin position="39"/>
        <end position="48"/>
    </location>
</feature>
<dbReference type="EMBL" id="SDIL01000022">
    <property type="protein sequence ID" value="RXK40082.1"/>
    <property type="molecule type" value="Genomic_DNA"/>
</dbReference>
<comment type="caution">
    <text evidence="2">The sequence shown here is derived from an EMBL/GenBank/DDBJ whole genome shotgun (WGS) entry which is preliminary data.</text>
</comment>
<feature type="region of interest" description="Disordered" evidence="1">
    <location>
        <begin position="21"/>
        <end position="65"/>
    </location>
</feature>
<keyword evidence="3" id="KW-1185">Reference proteome</keyword>
<proteinExistence type="predicted"/>
<feature type="compositionally biased region" description="Low complexity" evidence="1">
    <location>
        <begin position="24"/>
        <end position="33"/>
    </location>
</feature>
<protein>
    <submittedName>
        <fullName evidence="2">Uncharacterized protein</fullName>
    </submittedName>
</protein>
<dbReference type="InParanoid" id="A0A4Q1BQJ6"/>
<gene>
    <name evidence="2" type="ORF">M231_02539</name>
</gene>
<reference evidence="2 3" key="1">
    <citation type="submission" date="2016-06" db="EMBL/GenBank/DDBJ databases">
        <title>Evolution of pathogenesis and genome organization in the Tremellales.</title>
        <authorList>
            <person name="Cuomo C."/>
            <person name="Litvintseva A."/>
            <person name="Heitman J."/>
            <person name="Chen Y."/>
            <person name="Sun S."/>
            <person name="Springer D."/>
            <person name="Dromer F."/>
            <person name="Young S."/>
            <person name="Zeng Q."/>
            <person name="Chapman S."/>
            <person name="Gujja S."/>
            <person name="Saif S."/>
            <person name="Birren B."/>
        </authorList>
    </citation>
    <scope>NUCLEOTIDE SEQUENCE [LARGE SCALE GENOMIC DNA]</scope>
    <source>
        <strain evidence="2 3">ATCC 28783</strain>
    </source>
</reference>
<evidence type="ECO:0000313" key="2">
    <source>
        <dbReference type="EMBL" id="RXK40082.1"/>
    </source>
</evidence>
<organism evidence="2 3">
    <name type="scientific">Tremella mesenterica</name>
    <name type="common">Jelly fungus</name>
    <dbReference type="NCBI Taxonomy" id="5217"/>
    <lineage>
        <taxon>Eukaryota</taxon>
        <taxon>Fungi</taxon>
        <taxon>Dikarya</taxon>
        <taxon>Basidiomycota</taxon>
        <taxon>Agaricomycotina</taxon>
        <taxon>Tremellomycetes</taxon>
        <taxon>Tremellales</taxon>
        <taxon>Tremellaceae</taxon>
        <taxon>Tremella</taxon>
    </lineage>
</organism>
<dbReference type="AlphaFoldDB" id="A0A4Q1BQJ6"/>
<evidence type="ECO:0000313" key="3">
    <source>
        <dbReference type="Proteomes" id="UP000289152"/>
    </source>
</evidence>
<sequence>MADEGLTIDCCRYSLDGDLHDSYLSDSPGSKDPSLPPLSDDDGDDSSEPYDIPANPNSPNLTVPPITIYDEDEFTSDGSKNLQPCGIESFLQFSSFCPTPPPFSRPSSADSDVPPPPLINYLPHICQSQRHLRNLPVTVLNAYRELLLSASNLWRIHLVIEQDRQIMSIKSNVQPSSLYDTTKTIYIQVLDRNALRRISDQTKEVGNGKWSKGLHDLWEKAEAMLSLGGPLGIAQWSREDFMCPLNETTLLNFGRHTFTGECPALMEVERLLSQASFSIGLTQIPEFVPTQGWTYDVRGPPKTEWHKPSRKLFLTPFDPTRSEEFSTYLEALSG</sequence>
<accession>A0A4Q1BQJ6</accession>
<evidence type="ECO:0000256" key="1">
    <source>
        <dbReference type="SAM" id="MobiDB-lite"/>
    </source>
</evidence>
<name>A0A4Q1BQJ6_TREME</name>
<dbReference type="Proteomes" id="UP000289152">
    <property type="component" value="Unassembled WGS sequence"/>
</dbReference>